<evidence type="ECO:0000256" key="1">
    <source>
        <dbReference type="SAM" id="Coils"/>
    </source>
</evidence>
<sequence length="228" mass="23180">MNATERDQLQQFLSALRQTRADPKDPTADGLIREAVSAQADAPYLLVQRAMGLGVALDAAQMRIAQLEAQCAQQLAQLAQLQTSQASQAPAPASNGSWMSGAQSWGREAQRPAQPLPTASAPFATTSPAAARTAAMPAQAPAATSAWGGGMMAQVATTAAGVVAGGLLFQGVQSLMGHHNPSPASNPANSPASPLSNAQDEALPGLVSPQASADDAGDASWDSGEDWA</sequence>
<dbReference type="RefSeq" id="WP_053170434.1">
    <property type="nucleotide sequence ID" value="NZ_LFYT02000006.1"/>
</dbReference>
<dbReference type="AlphaFoldDB" id="A0A2T7UF86"/>
<dbReference type="InterPro" id="IPR018648">
    <property type="entry name" value="DUF2076"/>
</dbReference>
<feature type="region of interest" description="Disordered" evidence="2">
    <location>
        <begin position="87"/>
        <end position="136"/>
    </location>
</feature>
<feature type="compositionally biased region" description="Low complexity" evidence="2">
    <location>
        <begin position="208"/>
        <end position="222"/>
    </location>
</feature>
<evidence type="ECO:0008006" key="5">
    <source>
        <dbReference type="Google" id="ProtNLM"/>
    </source>
</evidence>
<evidence type="ECO:0000313" key="3">
    <source>
        <dbReference type="EMBL" id="PVE43304.1"/>
    </source>
</evidence>
<dbReference type="EMBL" id="LFYT02000006">
    <property type="protein sequence ID" value="PVE43304.1"/>
    <property type="molecule type" value="Genomic_DNA"/>
</dbReference>
<reference evidence="3" key="1">
    <citation type="submission" date="2017-04" db="EMBL/GenBank/DDBJ databases">
        <title>Unexpected and diverse lifestyles within the genus Limnohabitans.</title>
        <authorList>
            <person name="Kasalicky V."/>
            <person name="Mehrshad M."/>
            <person name="Andrei S.-A."/>
            <person name="Salcher M."/>
            <person name="Kratochvilova H."/>
            <person name="Simek K."/>
            <person name="Ghai R."/>
        </authorList>
    </citation>
    <scope>NUCLEOTIDE SEQUENCE [LARGE SCALE GENOMIC DNA]</scope>
    <source>
        <strain evidence="3">II-D5</strain>
    </source>
</reference>
<keyword evidence="4" id="KW-1185">Reference proteome</keyword>
<feature type="region of interest" description="Disordered" evidence="2">
    <location>
        <begin position="178"/>
        <end position="228"/>
    </location>
</feature>
<accession>A0A2T7UF86</accession>
<dbReference type="OrthoDB" id="5998831at2"/>
<comment type="caution">
    <text evidence="3">The sequence shown here is derived from an EMBL/GenBank/DDBJ whole genome shotgun (WGS) entry which is preliminary data.</text>
</comment>
<name>A0A2T7UF86_9BURK</name>
<protein>
    <recommendedName>
        <fullName evidence="5">ABC transporter substrate-binding protein</fullName>
    </recommendedName>
</protein>
<feature type="compositionally biased region" description="Low complexity" evidence="2">
    <location>
        <begin position="180"/>
        <end position="198"/>
    </location>
</feature>
<proteinExistence type="predicted"/>
<evidence type="ECO:0000256" key="2">
    <source>
        <dbReference type="SAM" id="MobiDB-lite"/>
    </source>
</evidence>
<gene>
    <name evidence="3" type="ORF">H663_006945</name>
</gene>
<dbReference type="Pfam" id="PF09849">
    <property type="entry name" value="DUF2076"/>
    <property type="match status" value="1"/>
</dbReference>
<keyword evidence="1" id="KW-0175">Coiled coil</keyword>
<evidence type="ECO:0000313" key="4">
    <source>
        <dbReference type="Proteomes" id="UP000037507"/>
    </source>
</evidence>
<organism evidence="3 4">
    <name type="scientific">Limnohabitans planktonicus II-D5</name>
    <dbReference type="NCBI Taxonomy" id="1293045"/>
    <lineage>
        <taxon>Bacteria</taxon>
        <taxon>Pseudomonadati</taxon>
        <taxon>Pseudomonadota</taxon>
        <taxon>Betaproteobacteria</taxon>
        <taxon>Burkholderiales</taxon>
        <taxon>Comamonadaceae</taxon>
        <taxon>Limnohabitans</taxon>
    </lineage>
</organism>
<feature type="compositionally biased region" description="Low complexity" evidence="2">
    <location>
        <begin position="117"/>
        <end position="136"/>
    </location>
</feature>
<feature type="coiled-coil region" evidence="1">
    <location>
        <begin position="57"/>
        <end position="84"/>
    </location>
</feature>
<dbReference type="Proteomes" id="UP000037507">
    <property type="component" value="Unassembled WGS sequence"/>
</dbReference>